<comment type="caution">
    <text evidence="2">The sequence shown here is derived from an EMBL/GenBank/DDBJ whole genome shotgun (WGS) entry which is preliminary data.</text>
</comment>
<keyword evidence="1" id="KW-0812">Transmembrane</keyword>
<keyword evidence="1" id="KW-0472">Membrane</keyword>
<organism evidence="2 3">
    <name type="scientific">Candidatus Kerfeldbacteria bacterium CG15_BIG_FIL_POST_REV_8_21_14_020_45_12</name>
    <dbReference type="NCBI Taxonomy" id="2014247"/>
    <lineage>
        <taxon>Bacteria</taxon>
        <taxon>Candidatus Kerfeldiibacteriota</taxon>
    </lineage>
</organism>
<evidence type="ECO:0000313" key="2">
    <source>
        <dbReference type="EMBL" id="PIW37174.1"/>
    </source>
</evidence>
<dbReference type="EMBL" id="PFGC01000020">
    <property type="protein sequence ID" value="PIW37174.1"/>
    <property type="molecule type" value="Genomic_DNA"/>
</dbReference>
<feature type="transmembrane region" description="Helical" evidence="1">
    <location>
        <begin position="40"/>
        <end position="57"/>
    </location>
</feature>
<evidence type="ECO:0000313" key="3">
    <source>
        <dbReference type="Proteomes" id="UP000230292"/>
    </source>
</evidence>
<keyword evidence="1" id="KW-1133">Transmembrane helix</keyword>
<reference evidence="2 3" key="1">
    <citation type="submission" date="2017-09" db="EMBL/GenBank/DDBJ databases">
        <title>Depth-based differentiation of microbial function through sediment-hosted aquifers and enrichment of novel symbionts in the deep terrestrial subsurface.</title>
        <authorList>
            <person name="Probst A.J."/>
            <person name="Ladd B."/>
            <person name="Jarett J.K."/>
            <person name="Geller-Mcgrath D.E."/>
            <person name="Sieber C.M."/>
            <person name="Emerson J.B."/>
            <person name="Anantharaman K."/>
            <person name="Thomas B.C."/>
            <person name="Malmstrom R."/>
            <person name="Stieglmeier M."/>
            <person name="Klingl A."/>
            <person name="Woyke T."/>
            <person name="Ryan C.M."/>
            <person name="Banfield J.F."/>
        </authorList>
    </citation>
    <scope>NUCLEOTIDE SEQUENCE [LARGE SCALE GENOMIC DNA]</scope>
    <source>
        <strain evidence="2">CG15_BIG_FIL_POST_REV_8_21_14_020_45_12</strain>
    </source>
</reference>
<gene>
    <name evidence="2" type="ORF">COW24_01795</name>
</gene>
<feature type="transmembrane region" description="Helical" evidence="1">
    <location>
        <begin position="63"/>
        <end position="83"/>
    </location>
</feature>
<proteinExistence type="predicted"/>
<protein>
    <submittedName>
        <fullName evidence="2">Uncharacterized protein</fullName>
    </submittedName>
</protein>
<sequence>MSGDSNLDQNDIDLRLKTIEERNLRVELDKDWETSSTRKIAIGLMTYLIVVLAMTALEIDRPFVGAVIPTVGFVLSTVTLPFIKARWIGRVASKRA</sequence>
<accession>A0A2M7H4L7</accession>
<dbReference type="AlphaFoldDB" id="A0A2M7H4L7"/>
<evidence type="ECO:0000256" key="1">
    <source>
        <dbReference type="SAM" id="Phobius"/>
    </source>
</evidence>
<dbReference type="Proteomes" id="UP000230292">
    <property type="component" value="Unassembled WGS sequence"/>
</dbReference>
<name>A0A2M7H4L7_9BACT</name>